<accession>A0A6N8FDJ5</accession>
<keyword evidence="3" id="KW-0812">Transmembrane</keyword>
<dbReference type="RefSeq" id="WP_155667414.1">
    <property type="nucleotide sequence ID" value="NZ_WOCA01000002.1"/>
</dbReference>
<dbReference type="GO" id="GO:0005576">
    <property type="term" value="C:extracellular region"/>
    <property type="evidence" value="ECO:0007669"/>
    <property type="project" value="UniProtKB-SubCell"/>
</dbReference>
<feature type="transmembrane region" description="Helical" evidence="3">
    <location>
        <begin position="208"/>
        <end position="236"/>
    </location>
</feature>
<reference evidence="5 6" key="1">
    <citation type="submission" date="2019-11" db="EMBL/GenBank/DDBJ databases">
        <authorList>
            <person name="Li X."/>
        </authorList>
    </citation>
    <scope>NUCLEOTIDE SEQUENCE [LARGE SCALE GENOMIC DNA]</scope>
    <source>
        <strain evidence="5 6">L9</strain>
    </source>
</reference>
<dbReference type="InterPro" id="IPR027797">
    <property type="entry name" value="PT-TG_dom"/>
</dbReference>
<protein>
    <recommendedName>
        <fullName evidence="4">Pre-toxin TG domain-containing protein</fullName>
    </recommendedName>
</protein>
<sequence>MDVKYIPADWEKMKSGLGDLIGLGRWGKGMIDDLKDITDNLEDAKSDIAKYDSDGVVSFSHIDREQNYQSLFDDFNVLHTFSGKVGDIVDRTIDQPFYEDIDTFVETMRDATISKYTTENRIGATEEQTIYYGQGMQETRKVPKAEVSLDDLLSGDNYYAEQLKIEYDMWKAEHPDQDFSQEDYRMAAVNMRAFEYDSIKDQQYNKEFWVNIAALVVIVGAAIVCPPAGLALGAAYGGMEISTAITGKDWISGRELDTGERWFRGALAPLDIVPGVAGIKKFSSGVRVANQAADLGQFGLKTGVKTSVQKQLSHVGDMVVAAGKQTEARLRNAGRVVKDKLVNDTIDLTKVTDKAVTVIKPREVVEVAGIGKMFMKAENTHSIEKWAKSKFGKTDGVNVGGVRNANDLEKFAYNMIDNPGPLSKLRGNPAGNFYGGKYNVEVLKDDLILYRAGEAGGLTMLGKEKNALGQWFTREPAESAIKVRIDTAVKPQWIDPKTGILTGTSPINATYKIKIPKGTTIYEGPVGNQGGVYTGGMDYNQIFISEPWKIKGIEVLKEIPLK</sequence>
<dbReference type="AlphaFoldDB" id="A0A6N8FDJ5"/>
<gene>
    <name evidence="5" type="ORF">GMD78_04140</name>
</gene>
<comment type="caution">
    <text evidence="5">The sequence shown here is derived from an EMBL/GenBank/DDBJ whole genome shotgun (WGS) entry which is preliminary data.</text>
</comment>
<keyword evidence="6" id="KW-1185">Reference proteome</keyword>
<evidence type="ECO:0000256" key="2">
    <source>
        <dbReference type="ARBA" id="ARBA00022525"/>
    </source>
</evidence>
<organism evidence="5 6">
    <name type="scientific">Ornithinibacillus caprae</name>
    <dbReference type="NCBI Taxonomy" id="2678566"/>
    <lineage>
        <taxon>Bacteria</taxon>
        <taxon>Bacillati</taxon>
        <taxon>Bacillota</taxon>
        <taxon>Bacilli</taxon>
        <taxon>Bacillales</taxon>
        <taxon>Bacillaceae</taxon>
        <taxon>Ornithinibacillus</taxon>
    </lineage>
</organism>
<evidence type="ECO:0000313" key="5">
    <source>
        <dbReference type="EMBL" id="MUK87590.1"/>
    </source>
</evidence>
<name>A0A6N8FDJ5_9BACI</name>
<proteinExistence type="predicted"/>
<dbReference type="Proteomes" id="UP000469125">
    <property type="component" value="Unassembled WGS sequence"/>
</dbReference>
<feature type="domain" description="Pre-toxin TG" evidence="4">
    <location>
        <begin position="237"/>
        <end position="278"/>
    </location>
</feature>
<evidence type="ECO:0000256" key="3">
    <source>
        <dbReference type="SAM" id="Phobius"/>
    </source>
</evidence>
<dbReference type="EMBL" id="WOCA01000002">
    <property type="protein sequence ID" value="MUK87590.1"/>
    <property type="molecule type" value="Genomic_DNA"/>
</dbReference>
<evidence type="ECO:0000313" key="6">
    <source>
        <dbReference type="Proteomes" id="UP000469125"/>
    </source>
</evidence>
<dbReference type="Pfam" id="PF14449">
    <property type="entry name" value="PT-TG"/>
    <property type="match status" value="1"/>
</dbReference>
<keyword evidence="2" id="KW-0964">Secreted</keyword>
<keyword evidence="3" id="KW-0472">Membrane</keyword>
<comment type="subcellular location">
    <subcellularLocation>
        <location evidence="1">Secreted</location>
    </subcellularLocation>
</comment>
<evidence type="ECO:0000259" key="4">
    <source>
        <dbReference type="Pfam" id="PF14449"/>
    </source>
</evidence>
<evidence type="ECO:0000256" key="1">
    <source>
        <dbReference type="ARBA" id="ARBA00004613"/>
    </source>
</evidence>
<keyword evidence="3" id="KW-1133">Transmembrane helix</keyword>